<feature type="compositionally biased region" description="Basic residues" evidence="1">
    <location>
        <begin position="238"/>
        <end position="254"/>
    </location>
</feature>
<dbReference type="AlphaFoldDB" id="A0AAJ0A9B7"/>
<name>A0AAJ0A9B7_9PEZI</name>
<reference evidence="2" key="1">
    <citation type="submission" date="2021-06" db="EMBL/GenBank/DDBJ databases">
        <title>Comparative genomics, transcriptomics and evolutionary studies reveal genomic signatures of adaptation to plant cell wall in hemibiotrophic fungi.</title>
        <authorList>
            <consortium name="DOE Joint Genome Institute"/>
            <person name="Baroncelli R."/>
            <person name="Diaz J.F."/>
            <person name="Benocci T."/>
            <person name="Peng M."/>
            <person name="Battaglia E."/>
            <person name="Haridas S."/>
            <person name="Andreopoulos W."/>
            <person name="Labutti K."/>
            <person name="Pangilinan J."/>
            <person name="Floch G.L."/>
            <person name="Makela M.R."/>
            <person name="Henrissat B."/>
            <person name="Grigoriev I.V."/>
            <person name="Crouch J.A."/>
            <person name="De Vries R.P."/>
            <person name="Sukno S.A."/>
            <person name="Thon M.R."/>
        </authorList>
    </citation>
    <scope>NUCLEOTIDE SEQUENCE</scope>
    <source>
        <strain evidence="2">CBS 193.32</strain>
    </source>
</reference>
<gene>
    <name evidence="2" type="ORF">BDP55DRAFT_371612</name>
</gene>
<dbReference type="EMBL" id="JAHMHR010000067">
    <property type="protein sequence ID" value="KAK1658918.1"/>
    <property type="molecule type" value="Genomic_DNA"/>
</dbReference>
<feature type="region of interest" description="Disordered" evidence="1">
    <location>
        <begin position="177"/>
        <end position="276"/>
    </location>
</feature>
<comment type="caution">
    <text evidence="2">The sequence shown here is derived from an EMBL/GenBank/DDBJ whole genome shotgun (WGS) entry which is preliminary data.</text>
</comment>
<accession>A0AAJ0A9B7</accession>
<organism evidence="2 3">
    <name type="scientific">Colletotrichum godetiae</name>
    <dbReference type="NCBI Taxonomy" id="1209918"/>
    <lineage>
        <taxon>Eukaryota</taxon>
        <taxon>Fungi</taxon>
        <taxon>Dikarya</taxon>
        <taxon>Ascomycota</taxon>
        <taxon>Pezizomycotina</taxon>
        <taxon>Sordariomycetes</taxon>
        <taxon>Hypocreomycetidae</taxon>
        <taxon>Glomerellales</taxon>
        <taxon>Glomerellaceae</taxon>
        <taxon>Colletotrichum</taxon>
        <taxon>Colletotrichum acutatum species complex</taxon>
    </lineage>
</organism>
<sequence length="298" mass="32617">MAVLEIVGVVFLSKDVVYGRSCPTPTSRTERREKAYRKSVWTEATWPRRRTKTGFHDVGEGSAVIGDGRGQRAQGGAGFAGGALWDGGVNKEGRVRSSWGLEYGDQVRVVGVFPRLVPRVNGVERGKLFSLSGFLFSPFFDGAASLGRPGAGGRCAEVRTGFVLLVRSLRVWGMGNGGGASLETGADRRDMGNSERAEKEKEKKKSRKGTRASQARCRARASSNSMERKEAESETARNFKRQMGKGARSARRFWRFFSNKAHPKSTQNGPKVKVESQVALAYRASTQRCQPGPPPKSR</sequence>
<feature type="compositionally biased region" description="Low complexity" evidence="1">
    <location>
        <begin position="211"/>
        <end position="225"/>
    </location>
</feature>
<proteinExistence type="predicted"/>
<feature type="compositionally biased region" description="Basic and acidic residues" evidence="1">
    <location>
        <begin position="226"/>
        <end position="237"/>
    </location>
</feature>
<feature type="compositionally biased region" description="Basic and acidic residues" evidence="1">
    <location>
        <begin position="185"/>
        <end position="203"/>
    </location>
</feature>
<dbReference type="Proteomes" id="UP001224890">
    <property type="component" value="Unassembled WGS sequence"/>
</dbReference>
<evidence type="ECO:0000313" key="2">
    <source>
        <dbReference type="EMBL" id="KAK1658918.1"/>
    </source>
</evidence>
<keyword evidence="3" id="KW-1185">Reference proteome</keyword>
<protein>
    <submittedName>
        <fullName evidence="2">Uncharacterized protein</fullName>
    </submittedName>
</protein>
<dbReference type="RefSeq" id="XP_060423682.1">
    <property type="nucleotide sequence ID" value="XM_060567102.1"/>
</dbReference>
<evidence type="ECO:0000313" key="3">
    <source>
        <dbReference type="Proteomes" id="UP001224890"/>
    </source>
</evidence>
<dbReference type="GeneID" id="85451628"/>
<evidence type="ECO:0000256" key="1">
    <source>
        <dbReference type="SAM" id="MobiDB-lite"/>
    </source>
</evidence>